<evidence type="ECO:0000313" key="2">
    <source>
        <dbReference type="EMBL" id="MPV35939.1"/>
    </source>
</evidence>
<dbReference type="Proteomes" id="UP000437709">
    <property type="component" value="Unassembled WGS sequence"/>
</dbReference>
<dbReference type="AlphaFoldDB" id="A0A6N7ECW4"/>
<accession>A0A6N7ECW4</accession>
<keyword evidence="3" id="KW-1185">Reference proteome</keyword>
<organism evidence="2 3">
    <name type="scientific">Georgenia subflava</name>
    <dbReference type="NCBI Taxonomy" id="1622177"/>
    <lineage>
        <taxon>Bacteria</taxon>
        <taxon>Bacillati</taxon>
        <taxon>Actinomycetota</taxon>
        <taxon>Actinomycetes</taxon>
        <taxon>Micrococcales</taxon>
        <taxon>Bogoriellaceae</taxon>
        <taxon>Georgenia</taxon>
    </lineage>
</organism>
<feature type="compositionally biased region" description="Low complexity" evidence="1">
    <location>
        <begin position="53"/>
        <end position="66"/>
    </location>
</feature>
<evidence type="ECO:0000313" key="3">
    <source>
        <dbReference type="Proteomes" id="UP000437709"/>
    </source>
</evidence>
<evidence type="ECO:0000256" key="1">
    <source>
        <dbReference type="SAM" id="MobiDB-lite"/>
    </source>
</evidence>
<name>A0A6N7ECW4_9MICO</name>
<feature type="region of interest" description="Disordered" evidence="1">
    <location>
        <begin position="41"/>
        <end position="66"/>
    </location>
</feature>
<comment type="caution">
    <text evidence="2">The sequence shown here is derived from an EMBL/GenBank/DDBJ whole genome shotgun (WGS) entry which is preliminary data.</text>
</comment>
<sequence>MRTMLRSASPRPRRRMLALAVLSLAVLLAVATLLAARLTSDLGSTPAPPPPTATSTPRVPSASPAPVRDRIELEPVAASADPHVFAGNVARAIFEWDTTAVHELGDYRGRLLVLADPAGHESPGLVADLTTYLPTTTAWAHLSQYGTQQWLAVTNVAVPDQWTQALAQAPTKSVAPGTTALTVTGARHRAGLWEGEEVAAEFDVAFTVFVICAPTYPTCHLLRLSQLDNPLR</sequence>
<gene>
    <name evidence="2" type="ORF">GB881_02555</name>
</gene>
<proteinExistence type="predicted"/>
<reference evidence="2 3" key="1">
    <citation type="submission" date="2019-10" db="EMBL/GenBank/DDBJ databases">
        <title>Georgenia wutianyii sp. nov. and Georgenia yuyongxinii sp. nov. isolated from plateau pika (Ochotona curzoniae) in the Qinghai-Tibet plateau of China.</title>
        <authorList>
            <person name="Tian Z."/>
        </authorList>
    </citation>
    <scope>NUCLEOTIDE SEQUENCE [LARGE SCALE GENOMIC DNA]</scope>
    <source>
        <strain evidence="2 3">JCM 19765</strain>
    </source>
</reference>
<protein>
    <submittedName>
        <fullName evidence="2">Uncharacterized protein</fullName>
    </submittedName>
</protein>
<dbReference type="EMBL" id="WHPC01000005">
    <property type="protein sequence ID" value="MPV35939.1"/>
    <property type="molecule type" value="Genomic_DNA"/>
</dbReference>